<feature type="transmembrane region" description="Helical" evidence="6">
    <location>
        <begin position="380"/>
        <end position="398"/>
    </location>
</feature>
<accession>A0A0A2YRW1</accession>
<organism evidence="8 9">
    <name type="scientific">Gallibacterium anatis</name>
    <dbReference type="NCBI Taxonomy" id="750"/>
    <lineage>
        <taxon>Bacteria</taxon>
        <taxon>Pseudomonadati</taxon>
        <taxon>Pseudomonadota</taxon>
        <taxon>Gammaproteobacteria</taxon>
        <taxon>Pasteurellales</taxon>
        <taxon>Pasteurellaceae</taxon>
        <taxon>Gallibacterium</taxon>
    </lineage>
</organism>
<feature type="transmembrane region" description="Helical" evidence="6">
    <location>
        <begin position="152"/>
        <end position="173"/>
    </location>
</feature>
<evidence type="ECO:0000259" key="7">
    <source>
        <dbReference type="Pfam" id="PF03600"/>
    </source>
</evidence>
<evidence type="ECO:0000256" key="3">
    <source>
        <dbReference type="ARBA" id="ARBA00022692"/>
    </source>
</evidence>
<dbReference type="PANTHER" id="PTHR10283:SF92">
    <property type="entry name" value="LOW-AFFINITY PHOSPHATE TRANSPORTER PHO91"/>
    <property type="match status" value="1"/>
</dbReference>
<keyword evidence="3 6" id="KW-0812">Transmembrane</keyword>
<reference evidence="8 9" key="1">
    <citation type="submission" date="2014-08" db="EMBL/GenBank/DDBJ databases">
        <title>Chaperone-usher fimbriae in a diverse selection of Gallibacterium genomes.</title>
        <authorList>
            <person name="Kudirkiene E."/>
            <person name="Bager R.J."/>
            <person name="Johnson T.J."/>
            <person name="Bojesen A.M."/>
        </authorList>
    </citation>
    <scope>NUCLEOTIDE SEQUENCE [LARGE SCALE GENOMIC DNA]</scope>
    <source>
        <strain evidence="8 9">20558/3kl.</strain>
    </source>
</reference>
<dbReference type="InterPro" id="IPR001898">
    <property type="entry name" value="SLC13A/DASS"/>
</dbReference>
<dbReference type="NCBIfam" id="TIGR00785">
    <property type="entry name" value="dass"/>
    <property type="match status" value="1"/>
</dbReference>
<dbReference type="EMBL" id="JPXS01000034">
    <property type="protein sequence ID" value="KGQ31311.1"/>
    <property type="molecule type" value="Genomic_DNA"/>
</dbReference>
<dbReference type="GO" id="GO:0005315">
    <property type="term" value="F:phosphate transmembrane transporter activity"/>
    <property type="evidence" value="ECO:0007669"/>
    <property type="project" value="TreeGrafter"/>
</dbReference>
<evidence type="ECO:0000313" key="9">
    <source>
        <dbReference type="Proteomes" id="UP000030526"/>
    </source>
</evidence>
<keyword evidence="5 6" id="KW-0472">Membrane</keyword>
<comment type="caution">
    <text evidence="8">The sequence shown here is derived from an EMBL/GenBank/DDBJ whole genome shotgun (WGS) entry which is preliminary data.</text>
</comment>
<evidence type="ECO:0000313" key="8">
    <source>
        <dbReference type="EMBL" id="KGQ31311.1"/>
    </source>
</evidence>
<dbReference type="GO" id="GO:0005886">
    <property type="term" value="C:plasma membrane"/>
    <property type="evidence" value="ECO:0007669"/>
    <property type="project" value="TreeGrafter"/>
</dbReference>
<feature type="transmembrane region" description="Helical" evidence="6">
    <location>
        <begin position="419"/>
        <end position="442"/>
    </location>
</feature>
<dbReference type="AlphaFoldDB" id="A0A0A2YRW1"/>
<dbReference type="Proteomes" id="UP000030526">
    <property type="component" value="Unassembled WGS sequence"/>
</dbReference>
<evidence type="ECO:0000256" key="5">
    <source>
        <dbReference type="ARBA" id="ARBA00023136"/>
    </source>
</evidence>
<evidence type="ECO:0000256" key="4">
    <source>
        <dbReference type="ARBA" id="ARBA00022989"/>
    </source>
</evidence>
<dbReference type="InterPro" id="IPR004680">
    <property type="entry name" value="Cit_transptr-like_dom"/>
</dbReference>
<gene>
    <name evidence="8" type="ORF">JP32_06975</name>
</gene>
<feature type="transmembrane region" description="Helical" evidence="6">
    <location>
        <begin position="107"/>
        <end position="140"/>
    </location>
</feature>
<dbReference type="Pfam" id="PF03600">
    <property type="entry name" value="CitMHS"/>
    <property type="match status" value="1"/>
</dbReference>
<feature type="transmembrane region" description="Helical" evidence="6">
    <location>
        <begin position="249"/>
        <end position="265"/>
    </location>
</feature>
<evidence type="ECO:0000256" key="2">
    <source>
        <dbReference type="ARBA" id="ARBA00022448"/>
    </source>
</evidence>
<keyword evidence="2" id="KW-0813">Transport</keyword>
<dbReference type="PANTHER" id="PTHR10283">
    <property type="entry name" value="SOLUTE CARRIER FAMILY 13 MEMBER"/>
    <property type="match status" value="1"/>
</dbReference>
<keyword evidence="4 6" id="KW-1133">Transmembrane helix</keyword>
<evidence type="ECO:0000256" key="6">
    <source>
        <dbReference type="SAM" id="Phobius"/>
    </source>
</evidence>
<name>A0A0A2YRW1_9PAST</name>
<protein>
    <submittedName>
        <fullName evidence="8">Transporter</fullName>
    </submittedName>
</protein>
<feature type="transmembrane region" description="Helical" evidence="6">
    <location>
        <begin position="327"/>
        <end position="349"/>
    </location>
</feature>
<evidence type="ECO:0000256" key="1">
    <source>
        <dbReference type="ARBA" id="ARBA00004141"/>
    </source>
</evidence>
<feature type="transmembrane region" description="Helical" evidence="6">
    <location>
        <begin position="16"/>
        <end position="49"/>
    </location>
</feature>
<feature type="domain" description="Citrate transporter-like" evidence="7">
    <location>
        <begin position="27"/>
        <end position="385"/>
    </location>
</feature>
<sequence>MMNWLSDPVFTQTQNYVLFLIFFAISLWVTEAIPPFSVGILIIGFLVLIMGRSDAENAMQYLQTWSDSVIWLFLGGFFLAEAMKKTELDILLLKRMLPKFGKNPQNILLGLMALTAVMSMLMSNTATTAMMIATVSPLFVTLDKKANISRALLLGIPAAASIGGMATIIGSAPNAIAVGALENIGYHISFLEWMLMGTPVAVVLILVFWRVLIKRYRISAKEKLEFNFLQEVKEVETAEEEKEHRTQKTIVLVILAITLFFWLTAKWFGMPIAAASGIPIVGLTMLGVLDSDDVRKLPWDTLMLVAGGLALGLAIEEQKIATHFVNQLSHVHISFMMLLILFAFITVVLSNFMSNTAATTILIPVGLSLLKVFSGDVSPAILPLVIGLSASCALFLPVSTPPNAIAFSTGLIRQAEFRLGGIVVGLLGPALSIIWVMVIMAVY</sequence>
<feature type="transmembrane region" description="Helical" evidence="6">
    <location>
        <begin position="193"/>
        <end position="213"/>
    </location>
</feature>
<feature type="transmembrane region" description="Helical" evidence="6">
    <location>
        <begin position="61"/>
        <end position="80"/>
    </location>
</feature>
<comment type="subcellular location">
    <subcellularLocation>
        <location evidence="1">Membrane</location>
        <topology evidence="1">Multi-pass membrane protein</topology>
    </subcellularLocation>
</comment>
<proteinExistence type="predicted"/>
<feature type="transmembrane region" description="Helical" evidence="6">
    <location>
        <begin position="297"/>
        <end position="315"/>
    </location>
</feature>